<organism evidence="2">
    <name type="scientific">Arion vulgaris</name>
    <dbReference type="NCBI Taxonomy" id="1028688"/>
    <lineage>
        <taxon>Eukaryota</taxon>
        <taxon>Metazoa</taxon>
        <taxon>Spiralia</taxon>
        <taxon>Lophotrochozoa</taxon>
        <taxon>Mollusca</taxon>
        <taxon>Gastropoda</taxon>
        <taxon>Heterobranchia</taxon>
        <taxon>Euthyneura</taxon>
        <taxon>Panpulmonata</taxon>
        <taxon>Eupulmonata</taxon>
        <taxon>Stylommatophora</taxon>
        <taxon>Helicina</taxon>
        <taxon>Arionoidea</taxon>
        <taxon>Arionidae</taxon>
        <taxon>Arion</taxon>
    </lineage>
</organism>
<feature type="non-terminal residue" evidence="2">
    <location>
        <position position="1"/>
    </location>
</feature>
<feature type="compositionally biased region" description="Polar residues" evidence="1">
    <location>
        <begin position="86"/>
        <end position="104"/>
    </location>
</feature>
<dbReference type="EMBL" id="HACG01005694">
    <property type="protein sequence ID" value="CEK52559.1"/>
    <property type="molecule type" value="Transcribed_RNA"/>
</dbReference>
<dbReference type="AlphaFoldDB" id="A0A0B6Y8T0"/>
<feature type="region of interest" description="Disordered" evidence="1">
    <location>
        <begin position="1"/>
        <end position="110"/>
    </location>
</feature>
<name>A0A0B6Y8T0_9EUPU</name>
<feature type="compositionally biased region" description="Basic and acidic residues" evidence="1">
    <location>
        <begin position="1"/>
        <end position="13"/>
    </location>
</feature>
<protein>
    <submittedName>
        <fullName evidence="2">Uncharacterized protein</fullName>
    </submittedName>
</protein>
<feature type="compositionally biased region" description="Basic and acidic residues" evidence="1">
    <location>
        <begin position="23"/>
        <end position="32"/>
    </location>
</feature>
<gene>
    <name evidence="2" type="primary">ORF17220</name>
</gene>
<sequence length="110" mass="11926">NKSAAERQLKQRIETNAPKQQRKLSDQTERKHSSQSPEPSSRKTPERRMSSPSSLSTTRGPISSVAHPAVSDTTIEASTAGGSGIIQESPSTNKRIRLSTSDGRNITLDL</sequence>
<reference evidence="2" key="1">
    <citation type="submission" date="2014-12" db="EMBL/GenBank/DDBJ databases">
        <title>Insight into the proteome of Arion vulgaris.</title>
        <authorList>
            <person name="Aradska J."/>
            <person name="Bulat T."/>
            <person name="Smidak R."/>
            <person name="Sarate P."/>
            <person name="Gangsoo J."/>
            <person name="Sialana F."/>
            <person name="Bilban M."/>
            <person name="Lubec G."/>
        </authorList>
    </citation>
    <scope>NUCLEOTIDE SEQUENCE</scope>
    <source>
        <tissue evidence="2">Skin</tissue>
    </source>
</reference>
<feature type="non-terminal residue" evidence="2">
    <location>
        <position position="110"/>
    </location>
</feature>
<accession>A0A0B6Y8T0</accession>
<evidence type="ECO:0000313" key="2">
    <source>
        <dbReference type="EMBL" id="CEK52559.1"/>
    </source>
</evidence>
<feature type="compositionally biased region" description="Polar residues" evidence="1">
    <location>
        <begin position="50"/>
        <end position="61"/>
    </location>
</feature>
<proteinExistence type="predicted"/>
<evidence type="ECO:0000256" key="1">
    <source>
        <dbReference type="SAM" id="MobiDB-lite"/>
    </source>
</evidence>
<feature type="compositionally biased region" description="Basic and acidic residues" evidence="1">
    <location>
        <begin position="40"/>
        <end position="49"/>
    </location>
</feature>